<dbReference type="Gene3D" id="3.40.850.10">
    <property type="entry name" value="Kinesin motor domain"/>
    <property type="match status" value="1"/>
</dbReference>
<feature type="compositionally biased region" description="Polar residues" evidence="7">
    <location>
        <begin position="68"/>
        <end position="92"/>
    </location>
</feature>
<feature type="domain" description="Kinesin motor" evidence="9">
    <location>
        <begin position="630"/>
        <end position="963"/>
    </location>
</feature>
<protein>
    <submittedName>
        <fullName evidence="10">Uncharacterized protein</fullName>
    </submittedName>
</protein>
<dbReference type="Proteomes" id="UP001497512">
    <property type="component" value="Chromosome 3"/>
</dbReference>
<dbReference type="EMBL" id="OZ019895">
    <property type="protein sequence ID" value="CAK9219564.1"/>
    <property type="molecule type" value="Genomic_DNA"/>
</dbReference>
<sequence>MCLHWPTSSCHTSASSSPRYREECCCVGVVCGSTSSLATWLRSVWIVHSEEDKEEEDEEHGAMHDSRGSSSLMESENGRSSVFSSLEGSSNINGPTTSVHSLMEEGTTNAFLYNSERSAAFDHHEKVKTQQQQLHAKDRDAENSAPPSKNGSMAMGVRLSDTNMASRRAEQAANRRMLAASWLQEMVGITSLPNEPSEEEFRLCLRNGLILCNAINKVHPGAVPKVVEIPPLSNHLDGAQSAYQYFENVRNFLVAVEDMGLPSFEASDLEQGSLSPSSSAKLVDCILALKSYHEWKQGGALGFWRLKSPSHPMGYITNSGKYITRSKSMNTSSSQGRRKWAIPDLEGLDDRDLLSSPELSNAPSHSLLSLISAILGDKPPDEVPMLVEFMLRKVMEEFERHLLTQRKQVTKMKTTLKDLFVREEKSASQNLVLEALAAGSQEEVKLITKRLQQVKMEKKQVQEENRLKEEEVERLMKESEEKQMAVQVLKNELEYIKRLDEEHLLRLEKQKREIEVESKERIRTLELQLQDAQKKMHEIEMNAASELSILRLKDAKCQEFLSHHAQEYKNLRWAQYSAKEDVLRMQMEWKTQLSTLGNELQEMARAASGYHKVLAENRALYNEVQDLKGNIRVYCRVRPFLTDEPGRPTTVQYIGENGELVLGNPSKSGGKEPRRTFTFNKVFATTASQEEVFMDTQPLIRSVLDGYNVCIFAYGQTGSGKTFTMSGPNNMTQFNWGVNYRALHDLFHTTQSRLDVFHYEIGVQMLEIYNEQVRDLLNTDGVHRKYPFHISIRNKSQLNGLNVPDASMMPVRSTEDVLELMKVGQRNRAVGATALNERSSRSHSVLTVHVQGTDLGSGAVLRGSLHLVDLAGSERVDKSEATGDRLKEAQHINKSLSALGDVIAALAQKSGHVPYRNSKLTQLLQDSLGGQAKTLMFVHISPDVESFGETVSTLKFAERVSSVELGAARSNKESGEVQNLRDEVAQLRDAAAKKDAEIERLQALKDRAPAGESNLGIEKLKLKAFGGSPLARRISMEPAAVQRNRKHIMDVEVRHSMHKIPGLPKQPPLLVLSTSHDSEDAVENIVSSSACSPVESPTECKVSFDGPEEVAINMSDKLKLLKTRHGSLGQSLTAIDSDNFVHIIKPKSKQEESVLANHGEIIMHDKQYLLSILDTTLQIAPNASQPESVVEEWHDRFQKSGDESLSASQVYEKLPRSSTYLTGQDRAELGIAHSIAPIQSTSRLKPPLNGVFSSQQDDSGSLLSESGLSVETDLLSLGPVDQNKKLQSSSVQPRHERKALLQTQVPRPPIRSSSKISPLRSDRRSLGGQQQPRPRRYTNVAIAVSTDKPIAKRNVSLGGNSAPEGELNVSQDGGSENNSPYDAGLKPSLSRNMSGGKSSKRWI</sequence>
<dbReference type="InterPro" id="IPR036961">
    <property type="entry name" value="Kinesin_motor_dom_sf"/>
</dbReference>
<feature type="coiled-coil region" evidence="6">
    <location>
        <begin position="970"/>
        <end position="1007"/>
    </location>
</feature>
<keyword evidence="2 5" id="KW-0547">Nucleotide-binding</keyword>
<dbReference type="InterPro" id="IPR019821">
    <property type="entry name" value="Kinesin_motor_CS"/>
</dbReference>
<feature type="compositionally biased region" description="Low complexity" evidence="7">
    <location>
        <begin position="1253"/>
        <end position="1264"/>
    </location>
</feature>
<evidence type="ECO:0000256" key="2">
    <source>
        <dbReference type="ARBA" id="ARBA00022741"/>
    </source>
</evidence>
<dbReference type="Pfam" id="PF00225">
    <property type="entry name" value="Kinesin"/>
    <property type="match status" value="1"/>
</dbReference>
<evidence type="ECO:0000256" key="5">
    <source>
        <dbReference type="PROSITE-ProRule" id="PRU00283"/>
    </source>
</evidence>
<dbReference type="SMART" id="SM00129">
    <property type="entry name" value="KISc"/>
    <property type="match status" value="1"/>
</dbReference>
<feature type="domain" description="Calponin-homology (CH)" evidence="8">
    <location>
        <begin position="173"/>
        <end position="294"/>
    </location>
</feature>
<evidence type="ECO:0000256" key="6">
    <source>
        <dbReference type="SAM" id="Coils"/>
    </source>
</evidence>
<dbReference type="SUPFAM" id="SSF47576">
    <property type="entry name" value="Calponin-homology domain, CH-domain"/>
    <property type="match status" value="1"/>
</dbReference>
<keyword evidence="4 5" id="KW-0505">Motor protein</keyword>
<feature type="coiled-coil region" evidence="6">
    <location>
        <begin position="444"/>
        <end position="542"/>
    </location>
</feature>
<name>A0ABP0UDT1_9BRYO</name>
<dbReference type="InterPro" id="IPR001752">
    <property type="entry name" value="Kinesin_motor_dom"/>
</dbReference>
<evidence type="ECO:0000256" key="1">
    <source>
        <dbReference type="ARBA" id="ARBA00010899"/>
    </source>
</evidence>
<dbReference type="InterPro" id="IPR027417">
    <property type="entry name" value="P-loop_NTPase"/>
</dbReference>
<feature type="region of interest" description="Disordered" evidence="7">
    <location>
        <begin position="51"/>
        <end position="92"/>
    </location>
</feature>
<dbReference type="Pfam" id="PF00307">
    <property type="entry name" value="CH"/>
    <property type="match status" value="1"/>
</dbReference>
<comment type="similarity">
    <text evidence="1">Belongs to the TRAFAC class myosin-kinesin ATPase superfamily. Kinesin family. KIN-14 subfamily.</text>
</comment>
<dbReference type="PROSITE" id="PS50067">
    <property type="entry name" value="KINESIN_MOTOR_2"/>
    <property type="match status" value="1"/>
</dbReference>
<dbReference type="SMART" id="SM00033">
    <property type="entry name" value="CH"/>
    <property type="match status" value="1"/>
</dbReference>
<keyword evidence="11" id="KW-1185">Reference proteome</keyword>
<keyword evidence="6" id="KW-0175">Coiled coil</keyword>
<dbReference type="CDD" id="cd01366">
    <property type="entry name" value="KISc_C_terminal"/>
    <property type="match status" value="1"/>
</dbReference>
<evidence type="ECO:0000313" key="11">
    <source>
        <dbReference type="Proteomes" id="UP001497512"/>
    </source>
</evidence>
<proteinExistence type="inferred from homology"/>
<feature type="compositionally biased region" description="Polar residues" evidence="7">
    <location>
        <begin position="1368"/>
        <end position="1380"/>
    </location>
</feature>
<dbReference type="InterPro" id="IPR036872">
    <property type="entry name" value="CH_dom_sf"/>
</dbReference>
<dbReference type="CDD" id="cd21203">
    <property type="entry name" value="CH_AtKIN14-like"/>
    <property type="match status" value="1"/>
</dbReference>
<dbReference type="PANTHER" id="PTHR47972:SF28">
    <property type="entry name" value="KINESIN-LIKE PROTEIN KLP-3"/>
    <property type="match status" value="1"/>
</dbReference>
<reference evidence="10" key="1">
    <citation type="submission" date="2024-02" db="EMBL/GenBank/DDBJ databases">
        <authorList>
            <consortium name="ELIXIR-Norway"/>
            <consortium name="Elixir Norway"/>
        </authorList>
    </citation>
    <scope>NUCLEOTIDE SEQUENCE</scope>
</reference>
<dbReference type="InterPro" id="IPR001715">
    <property type="entry name" value="CH_dom"/>
</dbReference>
<dbReference type="Gene3D" id="1.10.418.10">
    <property type="entry name" value="Calponin-like domain"/>
    <property type="match status" value="1"/>
</dbReference>
<dbReference type="SUPFAM" id="SSF52540">
    <property type="entry name" value="P-loop containing nucleoside triphosphate hydrolases"/>
    <property type="match status" value="1"/>
</dbReference>
<feature type="region of interest" description="Disordered" evidence="7">
    <location>
        <begin position="1242"/>
        <end position="1264"/>
    </location>
</feature>
<organism evidence="10 11">
    <name type="scientific">Sphagnum troendelagicum</name>
    <dbReference type="NCBI Taxonomy" id="128251"/>
    <lineage>
        <taxon>Eukaryota</taxon>
        <taxon>Viridiplantae</taxon>
        <taxon>Streptophyta</taxon>
        <taxon>Embryophyta</taxon>
        <taxon>Bryophyta</taxon>
        <taxon>Sphagnophytina</taxon>
        <taxon>Sphagnopsida</taxon>
        <taxon>Sphagnales</taxon>
        <taxon>Sphagnaceae</taxon>
        <taxon>Sphagnum</taxon>
    </lineage>
</organism>
<feature type="binding site" evidence="5">
    <location>
        <begin position="715"/>
        <end position="722"/>
    </location>
    <ligand>
        <name>ATP</name>
        <dbReference type="ChEBI" id="CHEBI:30616"/>
    </ligand>
</feature>
<dbReference type="PROSITE" id="PS50021">
    <property type="entry name" value="CH"/>
    <property type="match status" value="1"/>
</dbReference>
<gene>
    <name evidence="10" type="ORF">CSSPTR1EN2_LOCUS14633</name>
</gene>
<feature type="region of interest" description="Disordered" evidence="7">
    <location>
        <begin position="1279"/>
        <end position="1403"/>
    </location>
</feature>
<keyword evidence="3 5" id="KW-0067">ATP-binding</keyword>
<evidence type="ECO:0000259" key="8">
    <source>
        <dbReference type="PROSITE" id="PS50021"/>
    </source>
</evidence>
<dbReference type="PROSITE" id="PS00411">
    <property type="entry name" value="KINESIN_MOTOR_1"/>
    <property type="match status" value="1"/>
</dbReference>
<evidence type="ECO:0000259" key="9">
    <source>
        <dbReference type="PROSITE" id="PS50067"/>
    </source>
</evidence>
<feature type="region of interest" description="Disordered" evidence="7">
    <location>
        <begin position="123"/>
        <end position="156"/>
    </location>
</feature>
<evidence type="ECO:0000256" key="3">
    <source>
        <dbReference type="ARBA" id="ARBA00022840"/>
    </source>
</evidence>
<accession>A0ABP0UDT1</accession>
<evidence type="ECO:0000256" key="4">
    <source>
        <dbReference type="ARBA" id="ARBA00023175"/>
    </source>
</evidence>
<dbReference type="InterPro" id="IPR027640">
    <property type="entry name" value="Kinesin-like_fam"/>
</dbReference>
<feature type="compositionally biased region" description="Low complexity" evidence="7">
    <location>
        <begin position="1310"/>
        <end position="1319"/>
    </location>
</feature>
<evidence type="ECO:0000313" key="10">
    <source>
        <dbReference type="EMBL" id="CAK9219564.1"/>
    </source>
</evidence>
<dbReference type="PRINTS" id="PR00380">
    <property type="entry name" value="KINESINHEAVY"/>
</dbReference>
<evidence type="ECO:0000256" key="7">
    <source>
        <dbReference type="SAM" id="MobiDB-lite"/>
    </source>
</evidence>
<dbReference type="PANTHER" id="PTHR47972">
    <property type="entry name" value="KINESIN-LIKE PROTEIN KLP-3"/>
    <property type="match status" value="1"/>
</dbReference>